<keyword evidence="5" id="KW-1185">Reference proteome</keyword>
<comment type="caution">
    <text evidence="4">The sequence shown here is derived from an EMBL/GenBank/DDBJ whole genome shotgun (WGS) entry which is preliminary data.</text>
</comment>
<dbReference type="InterPro" id="IPR000182">
    <property type="entry name" value="GNAT_dom"/>
</dbReference>
<evidence type="ECO:0000313" key="5">
    <source>
        <dbReference type="Proteomes" id="UP001229651"/>
    </source>
</evidence>
<dbReference type="Proteomes" id="UP001229651">
    <property type="component" value="Unassembled WGS sequence"/>
</dbReference>
<dbReference type="Gene3D" id="3.40.630.30">
    <property type="match status" value="1"/>
</dbReference>
<keyword evidence="1" id="KW-0808">Transferase</keyword>
<evidence type="ECO:0000256" key="1">
    <source>
        <dbReference type="ARBA" id="ARBA00022679"/>
    </source>
</evidence>
<dbReference type="PANTHER" id="PTHR43877">
    <property type="entry name" value="AMINOALKYLPHOSPHONATE N-ACETYLTRANSFERASE-RELATED-RELATED"/>
    <property type="match status" value="1"/>
</dbReference>
<keyword evidence="2" id="KW-0012">Acyltransferase</keyword>
<evidence type="ECO:0000259" key="3">
    <source>
        <dbReference type="PROSITE" id="PS51186"/>
    </source>
</evidence>
<feature type="domain" description="N-acetyltransferase" evidence="3">
    <location>
        <begin position="1"/>
        <end position="139"/>
    </location>
</feature>
<evidence type="ECO:0000256" key="2">
    <source>
        <dbReference type="ARBA" id="ARBA00023315"/>
    </source>
</evidence>
<protein>
    <submittedName>
        <fullName evidence="4">N-acetyltransferase YhbS</fullName>
    </submittedName>
</protein>
<dbReference type="InterPro" id="IPR050832">
    <property type="entry name" value="Bact_Acetyltransf"/>
</dbReference>
<gene>
    <name evidence="4" type="ORF">FB470_003909</name>
</gene>
<accession>A0ABU0EYH1</accession>
<dbReference type="EMBL" id="JAUSUT010000001">
    <property type="protein sequence ID" value="MDQ0379915.1"/>
    <property type="molecule type" value="Genomic_DNA"/>
</dbReference>
<name>A0ABU0EYH1_9PSEU</name>
<reference evidence="4 5" key="1">
    <citation type="submission" date="2023-07" db="EMBL/GenBank/DDBJ databases">
        <title>Sequencing the genomes of 1000 actinobacteria strains.</title>
        <authorList>
            <person name="Klenk H.-P."/>
        </authorList>
    </citation>
    <scope>NUCLEOTIDE SEQUENCE [LARGE SCALE GENOMIC DNA]</scope>
    <source>
        <strain evidence="4 5">DSM 45805</strain>
    </source>
</reference>
<proteinExistence type="predicted"/>
<dbReference type="Pfam" id="PF00583">
    <property type="entry name" value="Acetyltransf_1"/>
    <property type="match status" value="1"/>
</dbReference>
<dbReference type="PROSITE" id="PS51186">
    <property type="entry name" value="GNAT"/>
    <property type="match status" value="1"/>
</dbReference>
<dbReference type="InterPro" id="IPR016181">
    <property type="entry name" value="Acyl_CoA_acyltransferase"/>
</dbReference>
<organism evidence="4 5">
    <name type="scientific">Amycolatopsis thermophila</name>
    <dbReference type="NCBI Taxonomy" id="206084"/>
    <lineage>
        <taxon>Bacteria</taxon>
        <taxon>Bacillati</taxon>
        <taxon>Actinomycetota</taxon>
        <taxon>Actinomycetes</taxon>
        <taxon>Pseudonocardiales</taxon>
        <taxon>Pseudonocardiaceae</taxon>
        <taxon>Amycolatopsis</taxon>
    </lineage>
</organism>
<dbReference type="CDD" id="cd04301">
    <property type="entry name" value="NAT_SF"/>
    <property type="match status" value="1"/>
</dbReference>
<dbReference type="SUPFAM" id="SSF55729">
    <property type="entry name" value="Acyl-CoA N-acyltransferases (Nat)"/>
    <property type="match status" value="1"/>
</dbReference>
<evidence type="ECO:0000313" key="4">
    <source>
        <dbReference type="EMBL" id="MDQ0379915.1"/>
    </source>
</evidence>
<sequence length="139" mass="15216">MRIRPADVTDAEAVFTVLDESHGARRPAFDRNYEQIIAAMTYDDTDFLVAEADGEVVGYALATRVLSLYANGPVSQLLELAVAPAHRGRDIGGQLVDAIVHRARQAGAVEVIVVARRTRGYFERRGFTEVSNCLTLPLT</sequence>